<evidence type="ECO:0000256" key="1">
    <source>
        <dbReference type="ARBA" id="ARBA00001946"/>
    </source>
</evidence>
<dbReference type="Gene3D" id="1.10.600.10">
    <property type="entry name" value="Farnesyl Diphosphate Synthase"/>
    <property type="match status" value="1"/>
</dbReference>
<name>A0A409WHL2_PSICY</name>
<dbReference type="PANTHER" id="PTHR35201:SF4">
    <property type="entry name" value="BETA-PINACENE SYNTHASE-RELATED"/>
    <property type="match status" value="1"/>
</dbReference>
<dbReference type="AlphaFoldDB" id="A0A409WHL2"/>
<dbReference type="GO" id="GO:0010333">
    <property type="term" value="F:terpene synthase activity"/>
    <property type="evidence" value="ECO:0007669"/>
    <property type="project" value="InterPro"/>
</dbReference>
<dbReference type="SUPFAM" id="SSF48576">
    <property type="entry name" value="Terpenoid synthases"/>
    <property type="match status" value="1"/>
</dbReference>
<dbReference type="EC" id="4.2.3.-" evidence="6"/>
<dbReference type="EMBL" id="NHYD01003429">
    <property type="protein sequence ID" value="PPQ78014.1"/>
    <property type="molecule type" value="Genomic_DNA"/>
</dbReference>
<dbReference type="GO" id="GO:0046872">
    <property type="term" value="F:metal ion binding"/>
    <property type="evidence" value="ECO:0007669"/>
    <property type="project" value="UniProtKB-KW"/>
</dbReference>
<dbReference type="Pfam" id="PF19086">
    <property type="entry name" value="Terpene_syn_C_2"/>
    <property type="match status" value="1"/>
</dbReference>
<reference evidence="7 8" key="1">
    <citation type="journal article" date="2018" name="Evol. Lett.">
        <title>Horizontal gene cluster transfer increased hallucinogenic mushroom diversity.</title>
        <authorList>
            <person name="Reynolds H.T."/>
            <person name="Vijayakumar V."/>
            <person name="Gluck-Thaler E."/>
            <person name="Korotkin H.B."/>
            <person name="Matheny P.B."/>
            <person name="Slot J.C."/>
        </authorList>
    </citation>
    <scope>NUCLEOTIDE SEQUENCE [LARGE SCALE GENOMIC DNA]</scope>
    <source>
        <strain evidence="7 8">2631</strain>
    </source>
</reference>
<evidence type="ECO:0000256" key="6">
    <source>
        <dbReference type="RuleBase" id="RU366034"/>
    </source>
</evidence>
<accession>A0A409WHL2</accession>
<dbReference type="Proteomes" id="UP000283269">
    <property type="component" value="Unassembled WGS sequence"/>
</dbReference>
<proteinExistence type="inferred from homology"/>
<keyword evidence="8" id="KW-1185">Reference proteome</keyword>
<keyword evidence="4 6" id="KW-0460">Magnesium</keyword>
<keyword evidence="5 6" id="KW-0456">Lyase</keyword>
<dbReference type="InParanoid" id="A0A409WHL2"/>
<dbReference type="PANTHER" id="PTHR35201">
    <property type="entry name" value="TERPENE SYNTHASE"/>
    <property type="match status" value="1"/>
</dbReference>
<dbReference type="OrthoDB" id="6486656at2759"/>
<dbReference type="GO" id="GO:0008299">
    <property type="term" value="P:isoprenoid biosynthetic process"/>
    <property type="evidence" value="ECO:0007669"/>
    <property type="project" value="UniProtKB-ARBA"/>
</dbReference>
<protein>
    <recommendedName>
        <fullName evidence="6">Terpene synthase</fullName>
        <ecNumber evidence="6">4.2.3.-</ecNumber>
    </recommendedName>
</protein>
<organism evidence="7 8">
    <name type="scientific">Psilocybe cyanescens</name>
    <dbReference type="NCBI Taxonomy" id="93625"/>
    <lineage>
        <taxon>Eukaryota</taxon>
        <taxon>Fungi</taxon>
        <taxon>Dikarya</taxon>
        <taxon>Basidiomycota</taxon>
        <taxon>Agaricomycotina</taxon>
        <taxon>Agaricomycetes</taxon>
        <taxon>Agaricomycetidae</taxon>
        <taxon>Agaricales</taxon>
        <taxon>Agaricineae</taxon>
        <taxon>Strophariaceae</taxon>
        <taxon>Psilocybe</taxon>
    </lineage>
</organism>
<sequence>MSTANVSTVASSEAKVPVAANPEQKQAAEPPFYILPDTLRNWPYERIISPYYRAAQAESVAWLESFKPFSPAGQVAFNKCDFSLVSALTFPRATHYNLRSACDLMHTFFTLDEHTDPLNTEETKVHCEATMDAILHPDKPRPAGEPIIGEIARQFWKRASAYAPQATKERFVKAWRSYLDSVILQASRRDRSHYICTIDEYMVARRDNIGSDPSFTFLEMSLLVDIPHHVMEHPTIVRLNRDTTDMIVLANLILALQDMCSYKKEILVDDADYNAVTVVMHNNKVGVDEGIQWISDLHDEIVDNFLKLRQEVITKTNFPSYGEDLDRQIEAYVEGLGQWIRGHDEWNFGSGRYFGDEGLHIQKTRKVIIA</sequence>
<dbReference type="InterPro" id="IPR008949">
    <property type="entry name" value="Isoprenoid_synthase_dom_sf"/>
</dbReference>
<comment type="caution">
    <text evidence="7">The sequence shown here is derived from an EMBL/GenBank/DDBJ whole genome shotgun (WGS) entry which is preliminary data.</text>
</comment>
<comment type="similarity">
    <text evidence="2 6">Belongs to the terpene synthase family.</text>
</comment>
<dbReference type="SFLD" id="SFLDS00005">
    <property type="entry name" value="Isoprenoid_Synthase_Type_I"/>
    <property type="match status" value="1"/>
</dbReference>
<dbReference type="SFLD" id="SFLDG01020">
    <property type="entry name" value="Terpene_Cyclase_Like_2"/>
    <property type="match status" value="1"/>
</dbReference>
<gene>
    <name evidence="7" type="ORF">CVT25_015570</name>
</gene>
<evidence type="ECO:0000256" key="4">
    <source>
        <dbReference type="ARBA" id="ARBA00022842"/>
    </source>
</evidence>
<evidence type="ECO:0000256" key="2">
    <source>
        <dbReference type="ARBA" id="ARBA00006333"/>
    </source>
</evidence>
<dbReference type="InterPro" id="IPR034686">
    <property type="entry name" value="Terpene_cyclase-like_2"/>
</dbReference>
<evidence type="ECO:0000256" key="5">
    <source>
        <dbReference type="ARBA" id="ARBA00023239"/>
    </source>
</evidence>
<evidence type="ECO:0000313" key="7">
    <source>
        <dbReference type="EMBL" id="PPQ78014.1"/>
    </source>
</evidence>
<keyword evidence="3 6" id="KW-0479">Metal-binding</keyword>
<comment type="cofactor">
    <cofactor evidence="1 6">
        <name>Mg(2+)</name>
        <dbReference type="ChEBI" id="CHEBI:18420"/>
    </cofactor>
</comment>
<evidence type="ECO:0000313" key="8">
    <source>
        <dbReference type="Proteomes" id="UP000283269"/>
    </source>
</evidence>
<evidence type="ECO:0000256" key="3">
    <source>
        <dbReference type="ARBA" id="ARBA00022723"/>
    </source>
</evidence>